<accession>A0A6A4MYG9</accession>
<evidence type="ECO:0000313" key="1">
    <source>
        <dbReference type="EMBL" id="KAE9585813.1"/>
    </source>
</evidence>
<reference evidence="2" key="1">
    <citation type="journal article" date="2020" name="Nat. Commun.">
        <title>Genome sequence of the cluster root forming white lupin.</title>
        <authorList>
            <person name="Hufnagel B."/>
            <person name="Marques A."/>
            <person name="Soriano A."/>
            <person name="Marques L."/>
            <person name="Divol F."/>
            <person name="Doumas P."/>
            <person name="Sallet E."/>
            <person name="Mancinotti D."/>
            <person name="Carrere S."/>
            <person name="Marande W."/>
            <person name="Arribat S."/>
            <person name="Keller J."/>
            <person name="Huneau C."/>
            <person name="Blein T."/>
            <person name="Aime D."/>
            <person name="Laguerre M."/>
            <person name="Taylor J."/>
            <person name="Schubert V."/>
            <person name="Nelson M."/>
            <person name="Geu-Flores F."/>
            <person name="Crespi M."/>
            <person name="Gallardo-Guerrero K."/>
            <person name="Delaux P.-M."/>
            <person name="Salse J."/>
            <person name="Berges H."/>
            <person name="Guyot R."/>
            <person name="Gouzy J."/>
            <person name="Peret B."/>
        </authorList>
    </citation>
    <scope>NUCLEOTIDE SEQUENCE [LARGE SCALE GENOMIC DNA]</scope>
    <source>
        <strain evidence="2">cv. Amiga</strain>
    </source>
</reference>
<evidence type="ECO:0000313" key="2">
    <source>
        <dbReference type="Proteomes" id="UP000447434"/>
    </source>
</evidence>
<protein>
    <submittedName>
        <fullName evidence="1">Uncharacterized protein</fullName>
    </submittedName>
</protein>
<dbReference type="Proteomes" id="UP000447434">
    <property type="component" value="Chromosome 24"/>
</dbReference>
<organism evidence="1 2">
    <name type="scientific">Lupinus albus</name>
    <name type="common">White lupine</name>
    <name type="synonym">Lupinus termis</name>
    <dbReference type="NCBI Taxonomy" id="3870"/>
    <lineage>
        <taxon>Eukaryota</taxon>
        <taxon>Viridiplantae</taxon>
        <taxon>Streptophyta</taxon>
        <taxon>Embryophyta</taxon>
        <taxon>Tracheophyta</taxon>
        <taxon>Spermatophyta</taxon>
        <taxon>Magnoliopsida</taxon>
        <taxon>eudicotyledons</taxon>
        <taxon>Gunneridae</taxon>
        <taxon>Pentapetalae</taxon>
        <taxon>rosids</taxon>
        <taxon>fabids</taxon>
        <taxon>Fabales</taxon>
        <taxon>Fabaceae</taxon>
        <taxon>Papilionoideae</taxon>
        <taxon>50 kb inversion clade</taxon>
        <taxon>genistoids sensu lato</taxon>
        <taxon>core genistoids</taxon>
        <taxon>Genisteae</taxon>
        <taxon>Lupinus</taxon>
    </lineage>
</organism>
<dbReference type="EMBL" id="WOCE01000024">
    <property type="protein sequence ID" value="KAE9585813.1"/>
    <property type="molecule type" value="Genomic_DNA"/>
</dbReference>
<name>A0A6A4MYG9_LUPAL</name>
<dbReference type="AlphaFoldDB" id="A0A6A4MYG9"/>
<proteinExistence type="predicted"/>
<comment type="caution">
    <text evidence="1">The sequence shown here is derived from an EMBL/GenBank/DDBJ whole genome shotgun (WGS) entry which is preliminary data.</text>
</comment>
<sequence>MVILVFAIGGADNISLVFVAYPPCEVRKRRTMDHRLRSLHWLCSLLNFLTDSSCSDQPPSVSCQTGMYRIKSSYGVTCKRDKGLWYSQ</sequence>
<keyword evidence="2" id="KW-1185">Reference proteome</keyword>
<gene>
    <name evidence="1" type="ORF">Lalb_Chr24g0395301</name>
</gene>